<keyword evidence="1" id="KW-1133">Transmembrane helix</keyword>
<dbReference type="Proteomes" id="UP000095282">
    <property type="component" value="Unplaced"/>
</dbReference>
<dbReference type="WBParaSite" id="Csp11.Scaffold446.g1254.t2">
    <property type="protein sequence ID" value="Csp11.Scaffold446.g1254.t2"/>
    <property type="gene ID" value="Csp11.Scaffold446.g1254"/>
</dbReference>
<proteinExistence type="predicted"/>
<evidence type="ECO:0000313" key="2">
    <source>
        <dbReference type="Proteomes" id="UP000095282"/>
    </source>
</evidence>
<dbReference type="AlphaFoldDB" id="A0A1I7T0J9"/>
<accession>A0A1I7T0J9</accession>
<feature type="transmembrane region" description="Helical" evidence="1">
    <location>
        <begin position="171"/>
        <end position="192"/>
    </location>
</feature>
<feature type="transmembrane region" description="Helical" evidence="1">
    <location>
        <begin position="138"/>
        <end position="159"/>
    </location>
</feature>
<feature type="transmembrane region" description="Helical" evidence="1">
    <location>
        <begin position="99"/>
        <end position="126"/>
    </location>
</feature>
<name>A0A1I7T0J9_9PELO</name>
<protein>
    <submittedName>
        <fullName evidence="3">Serpentine receptor class gamma</fullName>
    </submittedName>
</protein>
<sequence length="301" mass="34629">MHLPNISIVITTIEFKNTTEEKNALVFRYNEVVTESSYHILFSLILIGFYIRKLIQKKNDQFKYFQTFHVFMYLSLTATIAFVIGYFSPYFSSLLLSTIYVIISGIVQYEMIPIQSIILFQLYIEIKEFKSGNLKKVAVVYGLIITVFALASSLVRVMVEHDDLRIKFHTLEFILPFLTLILLAIQLIQWMCMNVKINEKSLCVFVNSLFVTTISLNTQADDSLTQQTDVIHEVTYKCDIGKNETEIVDDLIEKISQLIKNINHDRPILDNLVQSMQSQFEMLLIATMDAIVCARCDGVVS</sequence>
<reference evidence="3" key="1">
    <citation type="submission" date="2016-11" db="UniProtKB">
        <authorList>
            <consortium name="WormBaseParasite"/>
        </authorList>
    </citation>
    <scope>IDENTIFICATION</scope>
</reference>
<feature type="transmembrane region" description="Helical" evidence="1">
    <location>
        <begin position="67"/>
        <end position="87"/>
    </location>
</feature>
<keyword evidence="1" id="KW-0812">Transmembrane</keyword>
<evidence type="ECO:0000256" key="1">
    <source>
        <dbReference type="SAM" id="Phobius"/>
    </source>
</evidence>
<organism evidence="2 3">
    <name type="scientific">Caenorhabditis tropicalis</name>
    <dbReference type="NCBI Taxonomy" id="1561998"/>
    <lineage>
        <taxon>Eukaryota</taxon>
        <taxon>Metazoa</taxon>
        <taxon>Ecdysozoa</taxon>
        <taxon>Nematoda</taxon>
        <taxon>Chromadorea</taxon>
        <taxon>Rhabditida</taxon>
        <taxon>Rhabditina</taxon>
        <taxon>Rhabditomorpha</taxon>
        <taxon>Rhabditoidea</taxon>
        <taxon>Rhabditidae</taxon>
        <taxon>Peloderinae</taxon>
        <taxon>Caenorhabditis</taxon>
    </lineage>
</organism>
<evidence type="ECO:0000313" key="3">
    <source>
        <dbReference type="WBParaSite" id="Csp11.Scaffold446.g1254.t2"/>
    </source>
</evidence>
<feature type="transmembrane region" description="Helical" evidence="1">
    <location>
        <begin position="37"/>
        <end position="55"/>
    </location>
</feature>
<keyword evidence="1" id="KW-0472">Membrane</keyword>
<keyword evidence="2" id="KW-1185">Reference proteome</keyword>